<name>D1CBD3_THET1</name>
<dbReference type="AlphaFoldDB" id="D1CBD3"/>
<evidence type="ECO:0008006" key="4">
    <source>
        <dbReference type="Google" id="ProtNLM"/>
    </source>
</evidence>
<dbReference type="InterPro" id="IPR043519">
    <property type="entry name" value="NT_sf"/>
</dbReference>
<dbReference type="RefSeq" id="WP_012875133.1">
    <property type="nucleotide sequence ID" value="NC_013525.1"/>
</dbReference>
<sequence length="264" mass="30179">MSTPKTHTISKQELQSTSHQKAISFSEREQEVYRKAVSALTRSSLPFALGGAIALNAYTGLWRGTKDIDIFISHRDVEQATKALEEAGFTIKVEFTHWLIKAYIDDLFIDLIFGNDNGELVIEREHIKGGSCIDFLGYKVSILSPEEIIASKCFVAVRHRFDGHDIAHIILALQGNIDWNKVIDRLGRHRALLLWHLILFSYVYPGYRHLIPKDIMWSLIQELFETQDESKACNGVFIDPFSYNVDVESWGLIDCRKIKIARNI</sequence>
<keyword evidence="3" id="KW-1185">Reference proteome</keyword>
<protein>
    <recommendedName>
        <fullName evidence="4">Nucleotidyl transferase</fullName>
    </recommendedName>
</protein>
<dbReference type="EMBL" id="CP001825">
    <property type="protein sequence ID" value="ACZ42098.1"/>
    <property type="molecule type" value="Genomic_DNA"/>
</dbReference>
<evidence type="ECO:0000313" key="2">
    <source>
        <dbReference type="EMBL" id="ACZ42098.1"/>
    </source>
</evidence>
<dbReference type="STRING" id="525904.Tter_1190"/>
<feature type="region of interest" description="Disordered" evidence="1">
    <location>
        <begin position="1"/>
        <end position="23"/>
    </location>
</feature>
<evidence type="ECO:0000256" key="1">
    <source>
        <dbReference type="SAM" id="MobiDB-lite"/>
    </source>
</evidence>
<dbReference type="SUPFAM" id="SSF81301">
    <property type="entry name" value="Nucleotidyltransferase"/>
    <property type="match status" value="1"/>
</dbReference>
<dbReference type="KEGG" id="ttr:Tter_1190"/>
<dbReference type="InterPro" id="IPR039498">
    <property type="entry name" value="NTP_transf_5"/>
</dbReference>
<dbReference type="Pfam" id="PF14907">
    <property type="entry name" value="NTP_transf_5"/>
    <property type="match status" value="1"/>
</dbReference>
<proteinExistence type="predicted"/>
<evidence type="ECO:0000313" key="3">
    <source>
        <dbReference type="Proteomes" id="UP000000323"/>
    </source>
</evidence>
<gene>
    <name evidence="2" type="ordered locus">Tter_1190</name>
</gene>
<dbReference type="eggNOG" id="COG4914">
    <property type="taxonomic scope" value="Bacteria"/>
</dbReference>
<dbReference type="Gene3D" id="3.30.460.40">
    <property type="match status" value="1"/>
</dbReference>
<dbReference type="Proteomes" id="UP000000323">
    <property type="component" value="Chromosome 1"/>
</dbReference>
<organism evidence="2 3">
    <name type="scientific">Thermobaculum terrenum (strain ATCC BAA-798 / CCMEE 7001 / YNP1)</name>
    <dbReference type="NCBI Taxonomy" id="525904"/>
    <lineage>
        <taxon>Bacteria</taxon>
        <taxon>Bacillati</taxon>
        <taxon>Chloroflexota</taxon>
        <taxon>Chloroflexia</taxon>
        <taxon>Candidatus Thermobaculales</taxon>
        <taxon>Candidatus Thermobaculaceae</taxon>
        <taxon>Thermobaculum</taxon>
    </lineage>
</organism>
<accession>D1CBD3</accession>
<dbReference type="HOGENOM" id="CLU_070788_0_0_0"/>
<reference evidence="3" key="1">
    <citation type="journal article" date="2010" name="Stand. Genomic Sci.">
        <title>Complete genome sequence of 'Thermobaculum terrenum' type strain (YNP1).</title>
        <authorList>
            <person name="Kiss H."/>
            <person name="Cleland D."/>
            <person name="Lapidus A."/>
            <person name="Lucas S."/>
            <person name="Glavina Del Rio T."/>
            <person name="Nolan M."/>
            <person name="Tice H."/>
            <person name="Han C."/>
            <person name="Goodwin L."/>
            <person name="Pitluck S."/>
            <person name="Liolios K."/>
            <person name="Ivanova N."/>
            <person name="Mavromatis K."/>
            <person name="Ovchinnikova G."/>
            <person name="Pati A."/>
            <person name="Chen A."/>
            <person name="Palaniappan K."/>
            <person name="Land M."/>
            <person name="Hauser L."/>
            <person name="Chang Y."/>
            <person name="Jeffries C."/>
            <person name="Lu M."/>
            <person name="Brettin T."/>
            <person name="Detter J."/>
            <person name="Goker M."/>
            <person name="Tindall B."/>
            <person name="Beck B."/>
            <person name="McDermott T."/>
            <person name="Woyke T."/>
            <person name="Bristow J."/>
            <person name="Eisen J."/>
            <person name="Markowitz V."/>
            <person name="Hugenholtz P."/>
            <person name="Kyrpides N."/>
            <person name="Klenk H."/>
            <person name="Cheng J."/>
        </authorList>
    </citation>
    <scope>NUCLEOTIDE SEQUENCE [LARGE SCALE GENOMIC DNA]</scope>
    <source>
        <strain evidence="3">ATCC BAA-798 / YNP1</strain>
    </source>
</reference>